<accession>A0AAE1Y1J7</accession>
<evidence type="ECO:0000313" key="1">
    <source>
        <dbReference type="EMBL" id="KAK4422096.1"/>
    </source>
</evidence>
<dbReference type="Proteomes" id="UP001293254">
    <property type="component" value="Unassembled WGS sequence"/>
</dbReference>
<reference evidence="1" key="1">
    <citation type="submission" date="2020-06" db="EMBL/GenBank/DDBJ databases">
        <authorList>
            <person name="Li T."/>
            <person name="Hu X."/>
            <person name="Zhang T."/>
            <person name="Song X."/>
            <person name="Zhang H."/>
            <person name="Dai N."/>
            <person name="Sheng W."/>
            <person name="Hou X."/>
            <person name="Wei L."/>
        </authorList>
    </citation>
    <scope>NUCLEOTIDE SEQUENCE</scope>
    <source>
        <strain evidence="1">3651</strain>
        <tissue evidence="1">Leaf</tissue>
    </source>
</reference>
<name>A0AAE1Y1J7_9LAMI</name>
<comment type="caution">
    <text evidence="1">The sequence shown here is derived from an EMBL/GenBank/DDBJ whole genome shotgun (WGS) entry which is preliminary data.</text>
</comment>
<dbReference type="AlphaFoldDB" id="A0AAE1Y1J7"/>
<dbReference type="EMBL" id="JACGWO010000008">
    <property type="protein sequence ID" value="KAK4422096.1"/>
    <property type="molecule type" value="Genomic_DNA"/>
</dbReference>
<sequence>MDASNGGTKRQGGVDLQLGDNKALQVVGGTSLAPPACRQEEEDEKPTRFSSVVLRIPLQGGRCPSRWTGYNNLSQWTFENISRGSLRPIWRSRLMYGSQSLPLGRLGRICCMTTALEGEWRFPTGGNLWIGFNRDS</sequence>
<protein>
    <submittedName>
        <fullName evidence="1">Uncharacterized protein</fullName>
    </submittedName>
</protein>
<keyword evidence="2" id="KW-1185">Reference proteome</keyword>
<reference evidence="1" key="2">
    <citation type="journal article" date="2024" name="Plant">
        <title>Genomic evolution and insights into agronomic trait innovations of Sesamum species.</title>
        <authorList>
            <person name="Miao H."/>
            <person name="Wang L."/>
            <person name="Qu L."/>
            <person name="Liu H."/>
            <person name="Sun Y."/>
            <person name="Le M."/>
            <person name="Wang Q."/>
            <person name="Wei S."/>
            <person name="Zheng Y."/>
            <person name="Lin W."/>
            <person name="Duan Y."/>
            <person name="Cao H."/>
            <person name="Xiong S."/>
            <person name="Wang X."/>
            <person name="Wei L."/>
            <person name="Li C."/>
            <person name="Ma Q."/>
            <person name="Ju M."/>
            <person name="Zhao R."/>
            <person name="Li G."/>
            <person name="Mu C."/>
            <person name="Tian Q."/>
            <person name="Mei H."/>
            <person name="Zhang T."/>
            <person name="Gao T."/>
            <person name="Zhang H."/>
        </authorList>
    </citation>
    <scope>NUCLEOTIDE SEQUENCE</scope>
    <source>
        <strain evidence="1">3651</strain>
    </source>
</reference>
<gene>
    <name evidence="1" type="ORF">Salat_2160600</name>
</gene>
<organism evidence="1 2">
    <name type="scientific">Sesamum alatum</name>
    <dbReference type="NCBI Taxonomy" id="300844"/>
    <lineage>
        <taxon>Eukaryota</taxon>
        <taxon>Viridiplantae</taxon>
        <taxon>Streptophyta</taxon>
        <taxon>Embryophyta</taxon>
        <taxon>Tracheophyta</taxon>
        <taxon>Spermatophyta</taxon>
        <taxon>Magnoliopsida</taxon>
        <taxon>eudicotyledons</taxon>
        <taxon>Gunneridae</taxon>
        <taxon>Pentapetalae</taxon>
        <taxon>asterids</taxon>
        <taxon>lamiids</taxon>
        <taxon>Lamiales</taxon>
        <taxon>Pedaliaceae</taxon>
        <taxon>Sesamum</taxon>
    </lineage>
</organism>
<evidence type="ECO:0000313" key="2">
    <source>
        <dbReference type="Proteomes" id="UP001293254"/>
    </source>
</evidence>
<proteinExistence type="predicted"/>